<dbReference type="KEGG" id="pic:PICST_33523"/>
<evidence type="ECO:0000313" key="3">
    <source>
        <dbReference type="Proteomes" id="UP000002258"/>
    </source>
</evidence>
<dbReference type="RefSeq" id="XP_001386179.2">
    <property type="nucleotide sequence ID" value="XM_001386142.1"/>
</dbReference>
<reference evidence="2 3" key="1">
    <citation type="journal article" date="2007" name="Nat. Biotechnol.">
        <title>Genome sequence of the lignocellulose-bioconverting and xylose-fermenting yeast Pichia stipitis.</title>
        <authorList>
            <person name="Jeffries T.W."/>
            <person name="Grigoriev I.V."/>
            <person name="Grimwood J."/>
            <person name="Laplaza J.M."/>
            <person name="Aerts A."/>
            <person name="Salamov A."/>
            <person name="Schmutz J."/>
            <person name="Lindquist E."/>
            <person name="Dehal P."/>
            <person name="Shapiro H."/>
            <person name="Jin Y.S."/>
            <person name="Passoth V."/>
            <person name="Richardson P.M."/>
        </authorList>
    </citation>
    <scope>NUCLEOTIDE SEQUENCE [LARGE SCALE GENOMIC DNA]</scope>
    <source>
        <strain evidence="3">ATCC 58785 / CBS 6054 / NBRC 10063 / NRRL Y-11545</strain>
    </source>
</reference>
<feature type="region of interest" description="Disordered" evidence="1">
    <location>
        <begin position="79"/>
        <end position="103"/>
    </location>
</feature>
<dbReference type="HOGENOM" id="CLU_1518444_0_0_1"/>
<evidence type="ECO:0000256" key="1">
    <source>
        <dbReference type="SAM" id="MobiDB-lite"/>
    </source>
</evidence>
<proteinExistence type="predicted"/>
<dbReference type="GeneID" id="4840664"/>
<gene>
    <name evidence="2" type="ORF">PICST_33523</name>
</gene>
<accession>A3LZF2</accession>
<dbReference type="InParanoid" id="A3LZF2"/>
<dbReference type="AlphaFoldDB" id="A3LZF2"/>
<keyword evidence="3" id="KW-1185">Reference proteome</keyword>
<dbReference type="Proteomes" id="UP000002258">
    <property type="component" value="Chromosome 7"/>
</dbReference>
<protein>
    <submittedName>
        <fullName evidence="2">Uncharacterized protein</fullName>
    </submittedName>
</protein>
<evidence type="ECO:0000313" key="2">
    <source>
        <dbReference type="EMBL" id="ABN68150.2"/>
    </source>
</evidence>
<sequence>MYAKHIDDSVTKARINMVDTSNPDSAKIEASINRLHHHSHCNKEKVEKLGAKQVRHRRRRLSQTVAEASSQVKPNPDTIPRTISSVSPTLSSSSTSGCGSGREISLEDGTKVCRNCPDCDKKKTPVEESHFPKVNIEVQEASTPMAELQRETEKLSLDTTNSINSIHTTEIDFTNVF</sequence>
<dbReference type="EMBL" id="CP000501">
    <property type="protein sequence ID" value="ABN68150.2"/>
    <property type="molecule type" value="Genomic_DNA"/>
</dbReference>
<organism evidence="2 3">
    <name type="scientific">Scheffersomyces stipitis (strain ATCC 58785 / CBS 6054 / NBRC 10063 / NRRL Y-11545)</name>
    <name type="common">Yeast</name>
    <name type="synonym">Pichia stipitis</name>
    <dbReference type="NCBI Taxonomy" id="322104"/>
    <lineage>
        <taxon>Eukaryota</taxon>
        <taxon>Fungi</taxon>
        <taxon>Dikarya</taxon>
        <taxon>Ascomycota</taxon>
        <taxon>Saccharomycotina</taxon>
        <taxon>Pichiomycetes</taxon>
        <taxon>Debaryomycetaceae</taxon>
        <taxon>Scheffersomyces</taxon>
    </lineage>
</organism>
<name>A3LZF2_PICST</name>
<feature type="compositionally biased region" description="Low complexity" evidence="1">
    <location>
        <begin position="82"/>
        <end position="97"/>
    </location>
</feature>